<proteinExistence type="predicted"/>
<dbReference type="GeneID" id="83180110"/>
<dbReference type="RefSeq" id="XP_058309347.1">
    <property type="nucleotide sequence ID" value="XM_058452809.1"/>
</dbReference>
<organism evidence="1 2">
    <name type="scientific">Penicillium cinerascens</name>
    <dbReference type="NCBI Taxonomy" id="70096"/>
    <lineage>
        <taxon>Eukaryota</taxon>
        <taxon>Fungi</taxon>
        <taxon>Dikarya</taxon>
        <taxon>Ascomycota</taxon>
        <taxon>Pezizomycotina</taxon>
        <taxon>Eurotiomycetes</taxon>
        <taxon>Eurotiomycetidae</taxon>
        <taxon>Eurotiales</taxon>
        <taxon>Aspergillaceae</taxon>
        <taxon>Penicillium</taxon>
    </lineage>
</organism>
<reference evidence="1" key="1">
    <citation type="submission" date="2022-12" db="EMBL/GenBank/DDBJ databases">
        <authorList>
            <person name="Petersen C."/>
        </authorList>
    </citation>
    <scope>NUCLEOTIDE SEQUENCE</scope>
    <source>
        <strain evidence="1">IBT 15544</strain>
    </source>
</reference>
<evidence type="ECO:0000313" key="2">
    <source>
        <dbReference type="Proteomes" id="UP001150904"/>
    </source>
</evidence>
<dbReference type="Proteomes" id="UP001150904">
    <property type="component" value="Unassembled WGS sequence"/>
</dbReference>
<protein>
    <submittedName>
        <fullName evidence="1">Uncharacterized protein</fullName>
    </submittedName>
</protein>
<accession>A0A9W9MP62</accession>
<evidence type="ECO:0000313" key="1">
    <source>
        <dbReference type="EMBL" id="KAJ5204868.1"/>
    </source>
</evidence>
<sequence length="112" mass="12343">MGYRRSSGSNRNDEPRCLWDDPVTGGADANWRGDFGLGAVSIWVVMSGKRRGYRGYADANPRKDWASQAHSQVETILRCSQATHRRQQVEAEALTRRSASTSNLCGLLQSAG</sequence>
<dbReference type="AlphaFoldDB" id="A0A9W9MP62"/>
<gene>
    <name evidence="1" type="ORF">N7498_005747</name>
</gene>
<name>A0A9W9MP62_9EURO</name>
<comment type="caution">
    <text evidence="1">The sequence shown here is derived from an EMBL/GenBank/DDBJ whole genome shotgun (WGS) entry which is preliminary data.</text>
</comment>
<dbReference type="EMBL" id="JAPQKR010000012">
    <property type="protein sequence ID" value="KAJ5204868.1"/>
    <property type="molecule type" value="Genomic_DNA"/>
</dbReference>
<keyword evidence="2" id="KW-1185">Reference proteome</keyword>
<reference evidence="1" key="2">
    <citation type="journal article" date="2023" name="IMA Fungus">
        <title>Comparative genomic study of the Penicillium genus elucidates a diverse pangenome and 15 lateral gene transfer events.</title>
        <authorList>
            <person name="Petersen C."/>
            <person name="Sorensen T."/>
            <person name="Nielsen M.R."/>
            <person name="Sondergaard T.E."/>
            <person name="Sorensen J.L."/>
            <person name="Fitzpatrick D.A."/>
            <person name="Frisvad J.C."/>
            <person name="Nielsen K.L."/>
        </authorList>
    </citation>
    <scope>NUCLEOTIDE SEQUENCE</scope>
    <source>
        <strain evidence="1">IBT 15544</strain>
    </source>
</reference>